<reference evidence="8" key="1">
    <citation type="journal article" date="2019" name="Int. J. Syst. Evol. Microbiol.">
        <title>The Global Catalogue of Microorganisms (GCM) 10K type strain sequencing project: providing services to taxonomists for standard genome sequencing and annotation.</title>
        <authorList>
            <consortium name="The Broad Institute Genomics Platform"/>
            <consortium name="The Broad Institute Genome Sequencing Center for Infectious Disease"/>
            <person name="Wu L."/>
            <person name="Ma J."/>
        </authorList>
    </citation>
    <scope>NUCLEOTIDE SEQUENCE [LARGE SCALE GENOMIC DNA]</scope>
    <source>
        <strain evidence="8">KCTC 52039</strain>
    </source>
</reference>
<dbReference type="PANTHER" id="PTHR32481:SF12">
    <property type="entry name" value="AMINOPEPTIDASE SGCX-RELATED"/>
    <property type="match status" value="1"/>
</dbReference>
<dbReference type="RefSeq" id="WP_380072257.1">
    <property type="nucleotide sequence ID" value="NZ_JBHRTO010000001.1"/>
</dbReference>
<dbReference type="Pfam" id="PF05343">
    <property type="entry name" value="Peptidase_M42"/>
    <property type="match status" value="1"/>
</dbReference>
<dbReference type="InterPro" id="IPR051464">
    <property type="entry name" value="Peptidase_M42_aminopept"/>
</dbReference>
<evidence type="ECO:0000256" key="5">
    <source>
        <dbReference type="ARBA" id="ARBA00022801"/>
    </source>
</evidence>
<dbReference type="PIRSF" id="PIRSF001123">
    <property type="entry name" value="PepA_GA"/>
    <property type="match status" value="1"/>
</dbReference>
<proteinExistence type="inferred from homology"/>
<comment type="caution">
    <text evidence="7">The sequence shown here is derived from an EMBL/GenBank/DDBJ whole genome shotgun (WGS) entry which is preliminary data.</text>
</comment>
<keyword evidence="4" id="KW-0479">Metal-binding</keyword>
<dbReference type="SUPFAM" id="SSF53187">
    <property type="entry name" value="Zn-dependent exopeptidases"/>
    <property type="match status" value="1"/>
</dbReference>
<evidence type="ECO:0000313" key="8">
    <source>
        <dbReference type="Proteomes" id="UP001595547"/>
    </source>
</evidence>
<evidence type="ECO:0000313" key="7">
    <source>
        <dbReference type="EMBL" id="MFC3180632.1"/>
    </source>
</evidence>
<dbReference type="InterPro" id="IPR023367">
    <property type="entry name" value="Peptidase_M42_dom2"/>
</dbReference>
<keyword evidence="8" id="KW-1185">Reference proteome</keyword>
<evidence type="ECO:0000256" key="6">
    <source>
        <dbReference type="PIRNR" id="PIRNR001123"/>
    </source>
</evidence>
<organism evidence="7 8">
    <name type="scientific">Cypionkella sinensis</name>
    <dbReference type="NCBI Taxonomy" id="1756043"/>
    <lineage>
        <taxon>Bacteria</taxon>
        <taxon>Pseudomonadati</taxon>
        <taxon>Pseudomonadota</taxon>
        <taxon>Alphaproteobacteria</taxon>
        <taxon>Rhodobacterales</taxon>
        <taxon>Paracoccaceae</taxon>
        <taxon>Cypionkella</taxon>
    </lineage>
</organism>
<dbReference type="Gene3D" id="2.40.30.40">
    <property type="entry name" value="Peptidase M42, domain 2"/>
    <property type="match status" value="1"/>
</dbReference>
<dbReference type="SUPFAM" id="SSF101821">
    <property type="entry name" value="Aminopeptidase/glucanase lid domain"/>
    <property type="match status" value="1"/>
</dbReference>
<evidence type="ECO:0000256" key="1">
    <source>
        <dbReference type="ARBA" id="ARBA00006272"/>
    </source>
</evidence>
<dbReference type="Gene3D" id="3.40.630.10">
    <property type="entry name" value="Zn peptidases"/>
    <property type="match status" value="1"/>
</dbReference>
<dbReference type="Proteomes" id="UP001595547">
    <property type="component" value="Unassembled WGS sequence"/>
</dbReference>
<name>A0ABV7IVT5_9RHOB</name>
<sequence length="361" mass="38428">MRDLLKELMLIPGLAGYEDRVAACIAGHLDALGLAHRCDRLGNLIATIPGDPDAPSVMMFTHMDQLGFIIRKVEDSGLIRLERLGGVPERALAAQAVLICTDHGDVPGLIANKSHHATTPDEKYRVVPYAELYVDAGFASRAEAEAAGVRIGCPVIYLPRVLDLAGDRLAGTSVDDRAGCAALIDLARRLVGRASGPTVHLVWSVQEEYNLRGVLPAATACAPDIALQIDLLLACDTPDMTQRGEVTLGGGPGISLYSFHGRGTLNGVIPHPALVRLFEVAAAARGLPLQRSAHTGALTDLSYIQFMGTEGVACLDVGFPMRYSHSALEVLDMRDLSGMVDLLEQALSQIGPGFDLSRGLR</sequence>
<keyword evidence="5" id="KW-0378">Hydrolase</keyword>
<comment type="similarity">
    <text evidence="1 6">Belongs to the peptidase M42 family.</text>
</comment>
<dbReference type="InterPro" id="IPR008007">
    <property type="entry name" value="Peptidase_M42"/>
</dbReference>
<evidence type="ECO:0000256" key="3">
    <source>
        <dbReference type="ARBA" id="ARBA00022670"/>
    </source>
</evidence>
<keyword evidence="2" id="KW-0031">Aminopeptidase</keyword>
<gene>
    <name evidence="7" type="ORF">ACFOGH_06500</name>
</gene>
<evidence type="ECO:0000256" key="2">
    <source>
        <dbReference type="ARBA" id="ARBA00022438"/>
    </source>
</evidence>
<dbReference type="EMBL" id="JBHRTO010000001">
    <property type="protein sequence ID" value="MFC3180632.1"/>
    <property type="molecule type" value="Genomic_DNA"/>
</dbReference>
<evidence type="ECO:0000256" key="4">
    <source>
        <dbReference type="ARBA" id="ARBA00022723"/>
    </source>
</evidence>
<dbReference type="PANTHER" id="PTHR32481">
    <property type="entry name" value="AMINOPEPTIDASE"/>
    <property type="match status" value="1"/>
</dbReference>
<protein>
    <submittedName>
        <fullName evidence="7">M42 family metallopeptidase</fullName>
    </submittedName>
</protein>
<accession>A0ABV7IVT5</accession>
<keyword evidence="3" id="KW-0645">Protease</keyword>